<reference evidence="3" key="1">
    <citation type="submission" date="2021-08" db="EMBL/GenBank/DDBJ databases">
        <title>Genome of a novel bacterium of the phylum Verrucomicrobia, Oleiharenicola sp. KSB-15.</title>
        <authorList>
            <person name="Chung J.-H."/>
            <person name="Ahn J.-H."/>
            <person name="Yoon Y."/>
            <person name="Kim D.-Y."/>
            <person name="An S.-H."/>
            <person name="Park I."/>
            <person name="Yeon J."/>
        </authorList>
    </citation>
    <scope>NUCLEOTIDE SEQUENCE</scope>
    <source>
        <strain evidence="3">KSB-15</strain>
    </source>
</reference>
<evidence type="ECO:0000313" key="3">
    <source>
        <dbReference type="EMBL" id="QYM79769.1"/>
    </source>
</evidence>
<dbReference type="Gene3D" id="3.40.50.2000">
    <property type="entry name" value="Glycogen Phosphorylase B"/>
    <property type="match status" value="1"/>
</dbReference>
<protein>
    <submittedName>
        <fullName evidence="3">Glycosyltransferase family 4 protein</fullName>
    </submittedName>
</protein>
<dbReference type="SUPFAM" id="SSF53756">
    <property type="entry name" value="UDP-Glycosyltransferase/glycogen phosphorylase"/>
    <property type="match status" value="1"/>
</dbReference>
<keyword evidence="4" id="KW-1185">Reference proteome</keyword>
<dbReference type="EMBL" id="CP080507">
    <property type="protein sequence ID" value="QYM79769.1"/>
    <property type="molecule type" value="Genomic_DNA"/>
</dbReference>
<sequence>MSASSGPVFSSSSRSLAHRIKRWLCGDAPRPITVGVDLLLMQPGGANGGVKPLVFSFLGEIGRAQGRRLKFVFFASPELAPEIAPILRSHDELAHPTSIPPAIDVLYAVFGRSNLSRTGLPSINLIVDLLHKDLPAALPVEEVNYRHEWFSTIAAQATFFQCISHYTAERLQYHYHIPAERCFVTHIPVHQRLRPDHVVKAESSPVAKPFFFYPANFWPHKNHEVLLLAYRGYVALSKSAAWPLVFTGHPDERTVQLRLLVSQLGLNDRVHFLGHLSTPQFAALWSQAGALVYPSRHEGFGIPLLEAMAYRCPIIAARTTSIPEIAGDACLYVDPSDTASISSALQQVSADAQLRTALVRAGKIRLRTFSLARETAKLAAHFISAASAAPLRP</sequence>
<dbReference type="PANTHER" id="PTHR46401">
    <property type="entry name" value="GLYCOSYLTRANSFERASE WBBK-RELATED"/>
    <property type="match status" value="1"/>
</dbReference>
<dbReference type="Proteomes" id="UP000825051">
    <property type="component" value="Chromosome"/>
</dbReference>
<proteinExistence type="predicted"/>
<evidence type="ECO:0000313" key="4">
    <source>
        <dbReference type="Proteomes" id="UP000825051"/>
    </source>
</evidence>
<dbReference type="Pfam" id="PF00534">
    <property type="entry name" value="Glycos_transf_1"/>
    <property type="match status" value="1"/>
</dbReference>
<accession>A0A8F9TV05</accession>
<feature type="domain" description="Glycosyl transferase family 1" evidence="2">
    <location>
        <begin position="203"/>
        <end position="363"/>
    </location>
</feature>
<dbReference type="GO" id="GO:0009103">
    <property type="term" value="P:lipopolysaccharide biosynthetic process"/>
    <property type="evidence" value="ECO:0007669"/>
    <property type="project" value="TreeGrafter"/>
</dbReference>
<evidence type="ECO:0000259" key="2">
    <source>
        <dbReference type="Pfam" id="PF00534"/>
    </source>
</evidence>
<name>A0A8F9TV05_9BACT</name>
<gene>
    <name evidence="3" type="ORF">K0B96_03895</name>
</gene>
<dbReference type="InterPro" id="IPR001296">
    <property type="entry name" value="Glyco_trans_1"/>
</dbReference>
<organism evidence="3 4">
    <name type="scientific">Horticoccus luteus</name>
    <dbReference type="NCBI Taxonomy" id="2862869"/>
    <lineage>
        <taxon>Bacteria</taxon>
        <taxon>Pseudomonadati</taxon>
        <taxon>Verrucomicrobiota</taxon>
        <taxon>Opitutia</taxon>
        <taxon>Opitutales</taxon>
        <taxon>Opitutaceae</taxon>
        <taxon>Horticoccus</taxon>
    </lineage>
</organism>
<keyword evidence="1" id="KW-0808">Transferase</keyword>
<dbReference type="PANTHER" id="PTHR46401:SF2">
    <property type="entry name" value="GLYCOSYLTRANSFERASE WBBK-RELATED"/>
    <property type="match status" value="1"/>
</dbReference>
<dbReference type="GO" id="GO:0016757">
    <property type="term" value="F:glycosyltransferase activity"/>
    <property type="evidence" value="ECO:0007669"/>
    <property type="project" value="InterPro"/>
</dbReference>
<dbReference type="KEGG" id="ole:K0B96_03895"/>
<dbReference type="AlphaFoldDB" id="A0A8F9TV05"/>
<evidence type="ECO:0000256" key="1">
    <source>
        <dbReference type="ARBA" id="ARBA00022679"/>
    </source>
</evidence>
<dbReference type="CDD" id="cd03809">
    <property type="entry name" value="GT4_MtfB-like"/>
    <property type="match status" value="1"/>
</dbReference>
<dbReference type="RefSeq" id="WP_220164049.1">
    <property type="nucleotide sequence ID" value="NZ_CP080507.1"/>
</dbReference>